<dbReference type="SUPFAM" id="SSF55729">
    <property type="entry name" value="Acyl-CoA N-acyltransferases (Nat)"/>
    <property type="match status" value="1"/>
</dbReference>
<dbReference type="GO" id="GO:0016747">
    <property type="term" value="F:acyltransferase activity, transferring groups other than amino-acyl groups"/>
    <property type="evidence" value="ECO:0007669"/>
    <property type="project" value="InterPro"/>
</dbReference>
<name>A0A1C5HTE5_9ACTN</name>
<dbReference type="InterPro" id="IPR000182">
    <property type="entry name" value="GNAT_dom"/>
</dbReference>
<proteinExistence type="predicted"/>
<accession>A0A1C5HTE5</accession>
<keyword evidence="1 4" id="KW-0808">Transferase</keyword>
<dbReference type="CDD" id="cd04301">
    <property type="entry name" value="NAT_SF"/>
    <property type="match status" value="1"/>
</dbReference>
<evidence type="ECO:0000313" key="4">
    <source>
        <dbReference type="EMBL" id="SCG49279.1"/>
    </source>
</evidence>
<dbReference type="RefSeq" id="WP_088970514.1">
    <property type="nucleotide sequence ID" value="NZ_JBHLYF010000006.1"/>
</dbReference>
<dbReference type="AlphaFoldDB" id="A0A1C5HTE5"/>
<gene>
    <name evidence="4" type="ORF">GA0074704_2322</name>
</gene>
<evidence type="ECO:0000256" key="2">
    <source>
        <dbReference type="ARBA" id="ARBA00023315"/>
    </source>
</evidence>
<evidence type="ECO:0000259" key="3">
    <source>
        <dbReference type="PROSITE" id="PS51186"/>
    </source>
</evidence>
<protein>
    <submittedName>
        <fullName evidence="4">Acetyltransferase (GNAT) family protein</fullName>
    </submittedName>
</protein>
<feature type="domain" description="N-acetyltransferase" evidence="3">
    <location>
        <begin position="16"/>
        <end position="159"/>
    </location>
</feature>
<sequence>MTVETIIAPAGVDDAGEILTVQRAAYLVEAQRYADPFLPPLTETLDEVVAALTDPAVVVLAARRGDRLVGSVRGRADGEVVHVGRLAVAPDQQGRGVGGALLAALESAYAGRVARFALFTGADSADNLRLYHRTGYRVVGHRPDPNGIRLALLEKPAVSPARSDA</sequence>
<reference evidence="4 5" key="1">
    <citation type="submission" date="2016-06" db="EMBL/GenBank/DDBJ databases">
        <authorList>
            <person name="Kjaerup R.B."/>
            <person name="Dalgaard T.S."/>
            <person name="Juul-Madsen H.R."/>
        </authorList>
    </citation>
    <scope>NUCLEOTIDE SEQUENCE [LARGE SCALE GENOMIC DNA]</scope>
    <source>
        <strain evidence="4 5">DSM 45097</strain>
    </source>
</reference>
<dbReference type="PANTHER" id="PTHR43877">
    <property type="entry name" value="AMINOALKYLPHOSPHONATE N-ACETYLTRANSFERASE-RELATED-RELATED"/>
    <property type="match status" value="1"/>
</dbReference>
<dbReference type="PROSITE" id="PS51186">
    <property type="entry name" value="GNAT"/>
    <property type="match status" value="1"/>
</dbReference>
<dbReference type="Proteomes" id="UP000198210">
    <property type="component" value="Chromosome I"/>
</dbReference>
<keyword evidence="5" id="KW-1185">Reference proteome</keyword>
<evidence type="ECO:0000313" key="5">
    <source>
        <dbReference type="Proteomes" id="UP000198210"/>
    </source>
</evidence>
<dbReference type="Gene3D" id="3.40.630.30">
    <property type="match status" value="1"/>
</dbReference>
<evidence type="ECO:0000256" key="1">
    <source>
        <dbReference type="ARBA" id="ARBA00022679"/>
    </source>
</evidence>
<dbReference type="EMBL" id="LT607751">
    <property type="protein sequence ID" value="SCG49279.1"/>
    <property type="molecule type" value="Genomic_DNA"/>
</dbReference>
<dbReference type="Pfam" id="PF00583">
    <property type="entry name" value="Acetyltransf_1"/>
    <property type="match status" value="1"/>
</dbReference>
<organism evidence="4 5">
    <name type="scientific">Micromonospora siamensis</name>
    <dbReference type="NCBI Taxonomy" id="299152"/>
    <lineage>
        <taxon>Bacteria</taxon>
        <taxon>Bacillati</taxon>
        <taxon>Actinomycetota</taxon>
        <taxon>Actinomycetes</taxon>
        <taxon>Micromonosporales</taxon>
        <taxon>Micromonosporaceae</taxon>
        <taxon>Micromonospora</taxon>
    </lineage>
</organism>
<dbReference type="PANTHER" id="PTHR43877:SF2">
    <property type="entry name" value="AMINOALKYLPHOSPHONATE N-ACETYLTRANSFERASE-RELATED"/>
    <property type="match status" value="1"/>
</dbReference>
<dbReference type="InterPro" id="IPR050832">
    <property type="entry name" value="Bact_Acetyltransf"/>
</dbReference>
<keyword evidence="2" id="KW-0012">Acyltransferase</keyword>
<dbReference type="InterPro" id="IPR016181">
    <property type="entry name" value="Acyl_CoA_acyltransferase"/>
</dbReference>